<feature type="region of interest" description="Disordered" evidence="1">
    <location>
        <begin position="1"/>
        <end position="54"/>
    </location>
</feature>
<dbReference type="EMBL" id="JAHUTJ010043041">
    <property type="protein sequence ID" value="MED6281406.1"/>
    <property type="molecule type" value="Genomic_DNA"/>
</dbReference>
<name>A0ABU7E2A4_9TELE</name>
<keyword evidence="3" id="KW-1185">Reference proteome</keyword>
<evidence type="ECO:0000313" key="2">
    <source>
        <dbReference type="EMBL" id="MED6281406.1"/>
    </source>
</evidence>
<organism evidence="2 3">
    <name type="scientific">Characodon lateralis</name>
    <dbReference type="NCBI Taxonomy" id="208331"/>
    <lineage>
        <taxon>Eukaryota</taxon>
        <taxon>Metazoa</taxon>
        <taxon>Chordata</taxon>
        <taxon>Craniata</taxon>
        <taxon>Vertebrata</taxon>
        <taxon>Euteleostomi</taxon>
        <taxon>Actinopterygii</taxon>
        <taxon>Neopterygii</taxon>
        <taxon>Teleostei</taxon>
        <taxon>Neoteleostei</taxon>
        <taxon>Acanthomorphata</taxon>
        <taxon>Ovalentaria</taxon>
        <taxon>Atherinomorphae</taxon>
        <taxon>Cyprinodontiformes</taxon>
        <taxon>Goodeidae</taxon>
        <taxon>Characodon</taxon>
    </lineage>
</organism>
<proteinExistence type="predicted"/>
<protein>
    <submittedName>
        <fullName evidence="2">Uncharacterized protein</fullName>
    </submittedName>
</protein>
<comment type="caution">
    <text evidence="2">The sequence shown here is derived from an EMBL/GenBank/DDBJ whole genome shotgun (WGS) entry which is preliminary data.</text>
</comment>
<dbReference type="Proteomes" id="UP001352852">
    <property type="component" value="Unassembled WGS sequence"/>
</dbReference>
<feature type="compositionally biased region" description="Pro residues" evidence="1">
    <location>
        <begin position="27"/>
        <end position="41"/>
    </location>
</feature>
<gene>
    <name evidence="2" type="ORF">CHARACLAT_021192</name>
</gene>
<evidence type="ECO:0000313" key="3">
    <source>
        <dbReference type="Proteomes" id="UP001352852"/>
    </source>
</evidence>
<accession>A0ABU7E2A4</accession>
<reference evidence="2 3" key="1">
    <citation type="submission" date="2021-06" db="EMBL/GenBank/DDBJ databases">
        <authorList>
            <person name="Palmer J.M."/>
        </authorList>
    </citation>
    <scope>NUCLEOTIDE SEQUENCE [LARGE SCALE GENOMIC DNA]</scope>
    <source>
        <strain evidence="2 3">CL_MEX2019</strain>
        <tissue evidence="2">Muscle</tissue>
    </source>
</reference>
<evidence type="ECO:0000256" key="1">
    <source>
        <dbReference type="SAM" id="MobiDB-lite"/>
    </source>
</evidence>
<sequence length="93" mass="10408">MCQFFGDSDDDTLEENHQRKRTKGRPKPSPQPPAPTVPPPCHVSSSSTVVPPQPTSLMQMECRRPAEQQTPSAGHIHTSNWRRGRLILYGYGI</sequence>